<organism evidence="1 2">
    <name type="scientific">Theileria annulata</name>
    <dbReference type="NCBI Taxonomy" id="5874"/>
    <lineage>
        <taxon>Eukaryota</taxon>
        <taxon>Sar</taxon>
        <taxon>Alveolata</taxon>
        <taxon>Apicomplexa</taxon>
        <taxon>Aconoidasida</taxon>
        <taxon>Piroplasmida</taxon>
        <taxon>Theileriidae</taxon>
        <taxon>Theileria</taxon>
    </lineage>
</organism>
<accession>Q4U9N4</accession>
<sequence length="474" mass="55106">MPFWRFLKNFINTSNSSFHTFKLKRNLSSSISPAIPNSIYDPLTHDVVKNHTEWLVFVNYLKYLSKHPKECKLDKCISILINASDFLLKYNNKFYQSNVPTIKLEWNAGVLRQVNVPGPKDHFIEHLSSSKILSLIKIFSKLRLYHRINVHDFGNQTPKEGEPEENFSSNFLFSDILDDLNPNSFENVSPKFKNGQSGPLRFNFNNLVVYPRVLSNPFIFELTDSSILNLFKNSGYLSLNSSESPKSMFFHFIDSVMVQFLDQLLILISKTNFTESKLCILSMYLAVMVYGSKLRNKNKCKVDNRVEESIRKLFDYFFQRVQSNKEVSLRSLAYLVNSCHPKPQLLDYVSRRIIDHKGSIGEDYLENFSFVFTRSYYRNDILYEVLASIINMEETILSPVVTINLILSFSRISKIDLVKESLFKRLNSFTGQLIYVQNYLDYQLRGISRLVGPLKELSQAHPELYTVLNRINNS</sequence>
<dbReference type="Proteomes" id="UP000001950">
    <property type="component" value="Chromosome 4"/>
</dbReference>
<dbReference type="VEuPathDB" id="PiroplasmaDB:TA08400"/>
<dbReference type="GeneID" id="3863055"/>
<proteinExistence type="predicted"/>
<dbReference type="KEGG" id="tan:TA08400"/>
<dbReference type="InParanoid" id="Q4U9N4"/>
<gene>
    <name evidence="1" type="ORF">TA08400</name>
</gene>
<keyword evidence="2" id="KW-1185">Reference proteome</keyword>
<evidence type="ECO:0000313" key="2">
    <source>
        <dbReference type="Proteomes" id="UP000001950"/>
    </source>
</evidence>
<dbReference type="OrthoDB" id="365516at2759"/>
<name>Q4U9N4_THEAN</name>
<reference evidence="1 2" key="1">
    <citation type="journal article" date="2005" name="Science">
        <title>Genome of the host-cell transforming parasite Theileria annulata compared with T. parva.</title>
        <authorList>
            <person name="Pain A."/>
            <person name="Renauld H."/>
            <person name="Berriman M."/>
            <person name="Murphy L."/>
            <person name="Yeats C.A."/>
            <person name="Weir W."/>
            <person name="Kerhornou A."/>
            <person name="Aslett M."/>
            <person name="Bishop R."/>
            <person name="Bouchier C."/>
            <person name="Cochet M."/>
            <person name="Coulson R.M.R."/>
            <person name="Cronin A."/>
            <person name="de Villiers E.P."/>
            <person name="Fraser A."/>
            <person name="Fosker N."/>
            <person name="Gardner M."/>
            <person name="Goble A."/>
            <person name="Griffiths-Jones S."/>
            <person name="Harris D.E."/>
            <person name="Katzer F."/>
            <person name="Larke N."/>
            <person name="Lord A."/>
            <person name="Maser P."/>
            <person name="McKellar S."/>
            <person name="Mooney P."/>
            <person name="Morton F."/>
            <person name="Nene V."/>
            <person name="O'Neil S."/>
            <person name="Price C."/>
            <person name="Quail M.A."/>
            <person name="Rabbinowitsch E."/>
            <person name="Rawlings N.D."/>
            <person name="Rutter S."/>
            <person name="Saunders D."/>
            <person name="Seeger K."/>
            <person name="Shah T."/>
            <person name="Squares R."/>
            <person name="Squares S."/>
            <person name="Tivey A."/>
            <person name="Walker A.R."/>
            <person name="Woodward J."/>
            <person name="Dobbelaere D.A.E."/>
            <person name="Langsley G."/>
            <person name="Rajandream M.A."/>
            <person name="McKeever D."/>
            <person name="Shiels B."/>
            <person name="Tait A."/>
            <person name="Barrell B.G."/>
            <person name="Hall N."/>
        </authorList>
    </citation>
    <scope>NUCLEOTIDE SEQUENCE [LARGE SCALE GENOMIC DNA]</scope>
    <source>
        <strain evidence="2">Ankara</strain>
    </source>
</reference>
<dbReference type="OMA" id="KHPKECK"/>
<evidence type="ECO:0000313" key="1">
    <source>
        <dbReference type="EMBL" id="CAI76469.1"/>
    </source>
</evidence>
<protein>
    <submittedName>
        <fullName evidence="1">Uncharacterized protein</fullName>
    </submittedName>
</protein>
<dbReference type="eggNOG" id="ENOG502TN6U">
    <property type="taxonomic scope" value="Eukaryota"/>
</dbReference>
<dbReference type="AlphaFoldDB" id="Q4U9N4"/>
<dbReference type="EMBL" id="CR940353">
    <property type="protein sequence ID" value="CAI76469.1"/>
    <property type="molecule type" value="Genomic_DNA"/>
</dbReference>
<dbReference type="RefSeq" id="XP_953094.1">
    <property type="nucleotide sequence ID" value="XM_948001.1"/>
</dbReference>